<accession>A0ABR9AWX3</accession>
<sequence length="137" mass="15260">MRIDSHYKPLQSSPHTSRKLGSDSFETSLREAEQKEEKENEKRGKLVTAREGGYVRQYLVQADGSKILLAEVKQSTEQPNGENKESSETLAATQVNRQGIHTNRNTKSMMNLLNFQAGVGAGTMIFAPIKNLHSISK</sequence>
<evidence type="ECO:0000256" key="1">
    <source>
        <dbReference type="SAM" id="MobiDB-lite"/>
    </source>
</evidence>
<evidence type="ECO:0000313" key="3">
    <source>
        <dbReference type="Proteomes" id="UP000634529"/>
    </source>
</evidence>
<protein>
    <submittedName>
        <fullName evidence="2">Uncharacterized protein</fullName>
    </submittedName>
</protein>
<proteinExistence type="predicted"/>
<feature type="compositionally biased region" description="Polar residues" evidence="1">
    <location>
        <begin position="88"/>
        <end position="102"/>
    </location>
</feature>
<dbReference type="EMBL" id="JACYTN010000005">
    <property type="protein sequence ID" value="MBD8498632.1"/>
    <property type="molecule type" value="Genomic_DNA"/>
</dbReference>
<name>A0ABR9AWX3_9BACL</name>
<feature type="compositionally biased region" description="Basic and acidic residues" evidence="1">
    <location>
        <begin position="28"/>
        <end position="44"/>
    </location>
</feature>
<organism evidence="2 3">
    <name type="scientific">Paenibacillus arenosi</name>
    <dbReference type="NCBI Taxonomy" id="2774142"/>
    <lineage>
        <taxon>Bacteria</taxon>
        <taxon>Bacillati</taxon>
        <taxon>Bacillota</taxon>
        <taxon>Bacilli</taxon>
        <taxon>Bacillales</taxon>
        <taxon>Paenibacillaceae</taxon>
        <taxon>Paenibacillus</taxon>
    </lineage>
</organism>
<reference evidence="2 3" key="1">
    <citation type="submission" date="2020-09" db="EMBL/GenBank/DDBJ databases">
        <title>Paenibacillus sp. CAU 1523 isolated from sand of Haeundae Beach.</title>
        <authorList>
            <person name="Kim W."/>
        </authorList>
    </citation>
    <scope>NUCLEOTIDE SEQUENCE [LARGE SCALE GENOMIC DNA]</scope>
    <source>
        <strain evidence="2 3">CAU 1523</strain>
    </source>
</reference>
<keyword evidence="3" id="KW-1185">Reference proteome</keyword>
<evidence type="ECO:0000313" key="2">
    <source>
        <dbReference type="EMBL" id="MBD8498632.1"/>
    </source>
</evidence>
<comment type="caution">
    <text evidence="2">The sequence shown here is derived from an EMBL/GenBank/DDBJ whole genome shotgun (WGS) entry which is preliminary data.</text>
</comment>
<feature type="region of interest" description="Disordered" evidence="1">
    <location>
        <begin position="1"/>
        <end position="47"/>
    </location>
</feature>
<dbReference type="RefSeq" id="WP_192025007.1">
    <property type="nucleotide sequence ID" value="NZ_JACYTN010000005.1"/>
</dbReference>
<feature type="region of interest" description="Disordered" evidence="1">
    <location>
        <begin position="73"/>
        <end position="102"/>
    </location>
</feature>
<gene>
    <name evidence="2" type="ORF">IFO66_10005</name>
</gene>
<dbReference type="Proteomes" id="UP000634529">
    <property type="component" value="Unassembled WGS sequence"/>
</dbReference>